<feature type="transmembrane region" description="Helical" evidence="1">
    <location>
        <begin position="153"/>
        <end position="177"/>
    </location>
</feature>
<evidence type="ECO:0000313" key="2">
    <source>
        <dbReference type="EMBL" id="NYD36155.1"/>
    </source>
</evidence>
<dbReference type="Pfam" id="PF11139">
    <property type="entry name" value="SfLAP"/>
    <property type="match status" value="1"/>
</dbReference>
<keyword evidence="1" id="KW-0472">Membrane</keyword>
<feature type="transmembrane region" description="Helical" evidence="1">
    <location>
        <begin position="39"/>
        <end position="60"/>
    </location>
</feature>
<feature type="transmembrane region" description="Helical" evidence="1">
    <location>
        <begin position="12"/>
        <end position="30"/>
    </location>
</feature>
<keyword evidence="3" id="KW-1185">Reference proteome</keyword>
<dbReference type="Proteomes" id="UP000535890">
    <property type="component" value="Unassembled WGS sequence"/>
</dbReference>
<dbReference type="AlphaFoldDB" id="A0A7Y9DVA0"/>
<organism evidence="2 3">
    <name type="scientific">Actinomycetospora corticicola</name>
    <dbReference type="NCBI Taxonomy" id="663602"/>
    <lineage>
        <taxon>Bacteria</taxon>
        <taxon>Bacillati</taxon>
        <taxon>Actinomycetota</taxon>
        <taxon>Actinomycetes</taxon>
        <taxon>Pseudonocardiales</taxon>
        <taxon>Pseudonocardiaceae</taxon>
        <taxon>Actinomycetospora</taxon>
    </lineage>
</organism>
<feature type="transmembrane region" description="Helical" evidence="1">
    <location>
        <begin position="72"/>
        <end position="91"/>
    </location>
</feature>
<accession>A0A7Y9DVA0</accession>
<gene>
    <name evidence="2" type="ORF">BJ983_002257</name>
</gene>
<dbReference type="RefSeq" id="WP_179793883.1">
    <property type="nucleotide sequence ID" value="NZ_BAABHP010000007.1"/>
</dbReference>
<protein>
    <submittedName>
        <fullName evidence="2">Threonine/homoserine/homoserine lactone efflux protein</fullName>
    </submittedName>
</protein>
<evidence type="ECO:0000313" key="3">
    <source>
        <dbReference type="Proteomes" id="UP000535890"/>
    </source>
</evidence>
<proteinExistence type="predicted"/>
<reference evidence="2 3" key="1">
    <citation type="submission" date="2020-07" db="EMBL/GenBank/DDBJ databases">
        <title>Sequencing the genomes of 1000 actinobacteria strains.</title>
        <authorList>
            <person name="Klenk H.-P."/>
        </authorList>
    </citation>
    <scope>NUCLEOTIDE SEQUENCE [LARGE SCALE GENOMIC DNA]</scope>
    <source>
        <strain evidence="2 3">DSM 45772</strain>
    </source>
</reference>
<dbReference type="InterPro" id="IPR021315">
    <property type="entry name" value="Gap/Sap"/>
</dbReference>
<keyword evidence="1" id="KW-1133">Transmembrane helix</keyword>
<keyword evidence="1" id="KW-0812">Transmembrane</keyword>
<evidence type="ECO:0000256" key="1">
    <source>
        <dbReference type="SAM" id="Phobius"/>
    </source>
</evidence>
<feature type="transmembrane region" description="Helical" evidence="1">
    <location>
        <begin position="197"/>
        <end position="219"/>
    </location>
</feature>
<comment type="caution">
    <text evidence="2">The sequence shown here is derived from an EMBL/GenBank/DDBJ whole genome shotgun (WGS) entry which is preliminary data.</text>
</comment>
<name>A0A7Y9DVA0_9PSEU</name>
<sequence>MGQAIGGSLPLAIGVALSPVPMIAVVLVLTSRQARSNSLAFVIGWLTGLAVVGTIVLTVAGEADASVDGSPAAWVSWAKIVLGAGLLLIAVRRFRGRPRNGDEAALPRWMATVDTMKPVAVFGLAAASPKNLLLATSAGAEIAQSGIPTAQQAVAYAVFALIASIGVGTPLAIYYAMGRRSQVLLASLKSWLGHHNAVIVSVLCLVLATKLIGEAIGALTS</sequence>
<dbReference type="EMBL" id="JACCBN010000001">
    <property type="protein sequence ID" value="NYD36155.1"/>
    <property type="molecule type" value="Genomic_DNA"/>
</dbReference>